<dbReference type="InterPro" id="IPR053930">
    <property type="entry name" value="RapZ-like_N"/>
</dbReference>
<sequence>MKQLIIVTGMSGAGKSVAIEALEDMGYFCIDNLPPILLQKVVELMETTDGQMDRVGLGIDLRGKEFFDRLVAEIEKLRDHSDLALEIFFIDASDDRLVTRYKETRRAHPLDNEMNLLDAITKERELLDELKGRATHILDSTNTSAKELRGMMFDKCAGENRPAFNVNVMSFGFKHGVPIDADLVFDVRFLPNPHYVDVLRPQTGLDKPVSDYVLKWKETKVFYAKLYDLLKYMLPQFMKEGKSQLVIAIGCTGGQHRSVTLAEKLVKDIGEDFDFAIRAVHRDAPVKGSENEKD</sequence>
<gene>
    <name evidence="7" type="primary">rapZ</name>
    <name evidence="7" type="ORF">GQ671_05640</name>
</gene>
<dbReference type="NCBIfam" id="NF003828">
    <property type="entry name" value="PRK05416.1"/>
    <property type="match status" value="1"/>
</dbReference>
<dbReference type="Pfam" id="PF03668">
    <property type="entry name" value="RapZ-like_N"/>
    <property type="match status" value="1"/>
</dbReference>
<evidence type="ECO:0000313" key="7">
    <source>
        <dbReference type="EMBL" id="MXQ50748.1"/>
    </source>
</evidence>
<keyword evidence="3 4" id="KW-0342">GTP-binding</keyword>
<dbReference type="GO" id="GO:0005524">
    <property type="term" value="F:ATP binding"/>
    <property type="evidence" value="ECO:0007669"/>
    <property type="project" value="UniProtKB-UniRule"/>
</dbReference>
<dbReference type="Pfam" id="PF22740">
    <property type="entry name" value="PapZ_C"/>
    <property type="match status" value="1"/>
</dbReference>
<dbReference type="OrthoDB" id="9784461at2"/>
<dbReference type="InterPro" id="IPR005337">
    <property type="entry name" value="RapZ-like"/>
</dbReference>
<evidence type="ECO:0000256" key="1">
    <source>
        <dbReference type="ARBA" id="ARBA00022741"/>
    </source>
</evidence>
<evidence type="ECO:0000313" key="8">
    <source>
        <dbReference type="Proteomes" id="UP000436284"/>
    </source>
</evidence>
<dbReference type="SUPFAM" id="SSF52540">
    <property type="entry name" value="P-loop containing nucleoside triphosphate hydrolases"/>
    <property type="match status" value="1"/>
</dbReference>
<evidence type="ECO:0000259" key="6">
    <source>
        <dbReference type="Pfam" id="PF22740"/>
    </source>
</evidence>
<reference evidence="7 8" key="1">
    <citation type="submission" date="2019-12" db="EMBL/GenBank/DDBJ databases">
        <title>Salinicoccus cyprini sp. nov., isolated from gastro-intestinal tract of mirror carp, Cyprinus carpio var. specularis, collected from Gobind Sagar Reservoir, Himachal Pradesh, India.</title>
        <authorList>
            <person name="Talwar C."/>
            <person name="Singh A.K."/>
            <person name="Lal R."/>
            <person name="Negi R.K."/>
        </authorList>
    </citation>
    <scope>NUCLEOTIDE SEQUENCE [LARGE SCALE GENOMIC DNA]</scope>
    <source>
        <strain evidence="7 8">J-82</strain>
    </source>
</reference>
<dbReference type="Proteomes" id="UP000436284">
    <property type="component" value="Unassembled WGS sequence"/>
</dbReference>
<dbReference type="InterPro" id="IPR027417">
    <property type="entry name" value="P-loop_NTPase"/>
</dbReference>
<comment type="caution">
    <text evidence="7">The sequence shown here is derived from an EMBL/GenBank/DDBJ whole genome shotgun (WGS) entry which is preliminary data.</text>
</comment>
<keyword evidence="8" id="KW-1185">Reference proteome</keyword>
<evidence type="ECO:0000259" key="5">
    <source>
        <dbReference type="Pfam" id="PF03668"/>
    </source>
</evidence>
<organism evidence="7 8">
    <name type="scientific">Salinicoccus hispanicus</name>
    <dbReference type="NCBI Taxonomy" id="157225"/>
    <lineage>
        <taxon>Bacteria</taxon>
        <taxon>Bacillati</taxon>
        <taxon>Bacillota</taxon>
        <taxon>Bacilli</taxon>
        <taxon>Bacillales</taxon>
        <taxon>Staphylococcaceae</taxon>
        <taxon>Salinicoccus</taxon>
    </lineage>
</organism>
<dbReference type="GO" id="GO:0005525">
    <property type="term" value="F:GTP binding"/>
    <property type="evidence" value="ECO:0007669"/>
    <property type="project" value="UniProtKB-UniRule"/>
</dbReference>
<feature type="binding site" evidence="4">
    <location>
        <begin position="60"/>
        <end position="63"/>
    </location>
    <ligand>
        <name>GTP</name>
        <dbReference type="ChEBI" id="CHEBI:37565"/>
    </ligand>
</feature>
<accession>A0A6N8TXR0</accession>
<keyword evidence="2 4" id="KW-0067">ATP-binding</keyword>
<dbReference type="PIRSF" id="PIRSF005052">
    <property type="entry name" value="P-loopkin"/>
    <property type="match status" value="1"/>
</dbReference>
<keyword evidence="1 4" id="KW-0547">Nucleotide-binding</keyword>
<dbReference type="InterPro" id="IPR053931">
    <property type="entry name" value="RapZ_C"/>
</dbReference>
<evidence type="ECO:0000256" key="3">
    <source>
        <dbReference type="ARBA" id="ARBA00023134"/>
    </source>
</evidence>
<dbReference type="HAMAP" id="MF_00636">
    <property type="entry name" value="RapZ_like"/>
    <property type="match status" value="1"/>
</dbReference>
<dbReference type="RefSeq" id="WP_160653983.1">
    <property type="nucleotide sequence ID" value="NZ_JBHRWU010000001.1"/>
</dbReference>
<dbReference type="AlphaFoldDB" id="A0A6N8TXR0"/>
<dbReference type="PANTHER" id="PTHR30448">
    <property type="entry name" value="RNASE ADAPTER PROTEIN RAPZ"/>
    <property type="match status" value="1"/>
</dbReference>
<dbReference type="PANTHER" id="PTHR30448:SF0">
    <property type="entry name" value="RNASE ADAPTER PROTEIN RAPZ"/>
    <property type="match status" value="1"/>
</dbReference>
<protein>
    <submittedName>
        <fullName evidence="7">RNase adapter RapZ</fullName>
    </submittedName>
</protein>
<proteinExistence type="inferred from homology"/>
<feature type="binding site" evidence="4">
    <location>
        <begin position="9"/>
        <end position="16"/>
    </location>
    <ligand>
        <name>ATP</name>
        <dbReference type="ChEBI" id="CHEBI:30616"/>
    </ligand>
</feature>
<dbReference type="EMBL" id="WUUK01000002">
    <property type="protein sequence ID" value="MXQ50748.1"/>
    <property type="molecule type" value="Genomic_DNA"/>
</dbReference>
<evidence type="ECO:0000256" key="4">
    <source>
        <dbReference type="HAMAP-Rule" id="MF_00636"/>
    </source>
</evidence>
<evidence type="ECO:0000256" key="2">
    <source>
        <dbReference type="ARBA" id="ARBA00022840"/>
    </source>
</evidence>
<feature type="domain" description="RapZ-like N-terminal" evidence="5">
    <location>
        <begin position="3"/>
        <end position="158"/>
    </location>
</feature>
<name>A0A6N8TXR0_9STAP</name>
<feature type="domain" description="RapZ C-terminal" evidence="6">
    <location>
        <begin position="165"/>
        <end position="283"/>
    </location>
</feature>